<feature type="transmembrane region" description="Helical" evidence="8">
    <location>
        <begin position="252"/>
        <end position="270"/>
    </location>
</feature>
<evidence type="ECO:0000313" key="10">
    <source>
        <dbReference type="EMBL" id="WND02600.1"/>
    </source>
</evidence>
<comment type="subcellular location">
    <subcellularLocation>
        <location evidence="1">Cell membrane</location>
        <topology evidence="1">Multi-pass membrane protein</topology>
    </subcellularLocation>
</comment>
<evidence type="ECO:0000256" key="6">
    <source>
        <dbReference type="ARBA" id="ARBA00022989"/>
    </source>
</evidence>
<feature type="transmembrane region" description="Helical" evidence="8">
    <location>
        <begin position="96"/>
        <end position="116"/>
    </location>
</feature>
<dbReference type="GO" id="GO:0005886">
    <property type="term" value="C:plasma membrane"/>
    <property type="evidence" value="ECO:0007669"/>
    <property type="project" value="UniProtKB-SubCell"/>
</dbReference>
<dbReference type="KEGG" id="tmk:QGN29_13695"/>
<dbReference type="InterPro" id="IPR014263">
    <property type="entry name" value="Methanolan_biosynth_EpsI"/>
</dbReference>
<dbReference type="NCBIfam" id="TIGR02602">
    <property type="entry name" value="8TM_EpsH"/>
    <property type="match status" value="1"/>
</dbReference>
<feature type="transmembrane region" description="Helical" evidence="8">
    <location>
        <begin position="43"/>
        <end position="61"/>
    </location>
</feature>
<evidence type="ECO:0000256" key="8">
    <source>
        <dbReference type="SAM" id="Phobius"/>
    </source>
</evidence>
<name>A0AA52HAC6_9PROT</name>
<gene>
    <name evidence="10" type="ORF">QGN29_13695</name>
</gene>
<evidence type="ECO:0000256" key="1">
    <source>
        <dbReference type="ARBA" id="ARBA00004651"/>
    </source>
</evidence>
<evidence type="ECO:0000256" key="3">
    <source>
        <dbReference type="ARBA" id="ARBA00022670"/>
    </source>
</evidence>
<dbReference type="EMBL" id="CP123872">
    <property type="protein sequence ID" value="WND02600.1"/>
    <property type="molecule type" value="Genomic_DNA"/>
</dbReference>
<dbReference type="InterPro" id="IPR019127">
    <property type="entry name" value="Exosortase"/>
</dbReference>
<dbReference type="Pfam" id="PF11984">
    <property type="entry name" value="DUF3485"/>
    <property type="match status" value="1"/>
</dbReference>
<dbReference type="GO" id="GO:0008233">
    <property type="term" value="F:peptidase activity"/>
    <property type="evidence" value="ECO:0007669"/>
    <property type="project" value="UniProtKB-KW"/>
</dbReference>
<feature type="domain" description="Methanolan biosynthesis EpsI" evidence="9">
    <location>
        <begin position="296"/>
        <end position="492"/>
    </location>
</feature>
<dbReference type="NCBIfam" id="TIGR02914">
    <property type="entry name" value="EpsI_fam"/>
    <property type="match status" value="1"/>
</dbReference>
<dbReference type="InterPro" id="IPR013426">
    <property type="entry name" value="EpsH-like"/>
</dbReference>
<dbReference type="AlphaFoldDB" id="A0AA52HAC6"/>
<feature type="transmembrane region" description="Helical" evidence="8">
    <location>
        <begin position="123"/>
        <end position="145"/>
    </location>
</feature>
<dbReference type="GO" id="GO:0006508">
    <property type="term" value="P:proteolysis"/>
    <property type="evidence" value="ECO:0007669"/>
    <property type="project" value="UniProtKB-KW"/>
</dbReference>
<organism evidence="10 11">
    <name type="scientific">Temperatibacter marinus</name>
    <dbReference type="NCBI Taxonomy" id="1456591"/>
    <lineage>
        <taxon>Bacteria</taxon>
        <taxon>Pseudomonadati</taxon>
        <taxon>Pseudomonadota</taxon>
        <taxon>Alphaproteobacteria</taxon>
        <taxon>Kordiimonadales</taxon>
        <taxon>Temperatibacteraceae</taxon>
        <taxon>Temperatibacter</taxon>
    </lineage>
</organism>
<evidence type="ECO:0000256" key="2">
    <source>
        <dbReference type="ARBA" id="ARBA00022475"/>
    </source>
</evidence>
<protein>
    <submittedName>
        <fullName evidence="10">EpsI family protein</fullName>
    </submittedName>
</protein>
<feature type="transmembrane region" description="Helical" evidence="8">
    <location>
        <begin position="212"/>
        <end position="240"/>
    </location>
</feature>
<dbReference type="Pfam" id="PF09721">
    <property type="entry name" value="Exosortase_EpsH"/>
    <property type="match status" value="1"/>
</dbReference>
<reference evidence="10" key="1">
    <citation type="submission" date="2023-04" db="EMBL/GenBank/DDBJ databases">
        <title>Complete genome sequence of Temperatibacter marinus.</title>
        <authorList>
            <person name="Rong J.-C."/>
            <person name="Yi M.-L."/>
            <person name="Zhao Q."/>
        </authorList>
    </citation>
    <scope>NUCLEOTIDE SEQUENCE</scope>
    <source>
        <strain evidence="10">NBRC 110045</strain>
    </source>
</reference>
<sequence length="504" mass="57197">MRLGLWPTHLAIAILLMAAMVWAFFPAFIHLWDVLWHHGTYDYALFAPLLTLYLLYQRYTILKDRGRPVPPKIDGLGLLLAVIAILIYTSGQLMSIASLSHISIVLGGWSIALTVIGRRQFQFYFYALACFAFIVPFGFVIVPYLQSISAKGAVTLLSLVAEDLRSDGIFIHMSGGSYLIAKACAGLNFLTTSMMIGYFLSAMLFERFRDKLLVIGLSIVIPIFANILRVVTIILIAEYYSYEFAMSTDHMIYGWIFLSVIMLVLISYAFKKAPKKPFIRLPLRYPAASSWMPVLGLGLLLMLPALLNYKLASARVNNCERPTLHLNVTADWRPLPTSVNLWTPNFVGADLSEKYLFRQADRFVDVRYYYYQYQRDGHELVALRNSIGSSKYRKQNGHDKVFEAIGLTVHEGIVSLGNQERRSNKLVWTIYYKKNEPIVDRIALWKELTIERISGTNSSASVLLLSVSMDKITSEKTIEAARKILRDFLPLVTYSVKGDEQCML</sequence>
<feature type="transmembrane region" description="Helical" evidence="8">
    <location>
        <begin position="179"/>
        <end position="200"/>
    </location>
</feature>
<keyword evidence="5" id="KW-0378">Hydrolase</keyword>
<feature type="transmembrane region" description="Helical" evidence="8">
    <location>
        <begin position="12"/>
        <end position="31"/>
    </location>
</feature>
<evidence type="ECO:0000313" key="11">
    <source>
        <dbReference type="Proteomes" id="UP001268683"/>
    </source>
</evidence>
<evidence type="ECO:0000256" key="7">
    <source>
        <dbReference type="ARBA" id="ARBA00023136"/>
    </source>
</evidence>
<keyword evidence="7 8" id="KW-0472">Membrane</keyword>
<keyword evidence="4 8" id="KW-0812">Transmembrane</keyword>
<keyword evidence="2" id="KW-1003">Cell membrane</keyword>
<proteinExistence type="predicted"/>
<keyword evidence="3" id="KW-0645">Protease</keyword>
<dbReference type="InterPro" id="IPR026392">
    <property type="entry name" value="Exo/Archaeosortase_dom"/>
</dbReference>
<evidence type="ECO:0000256" key="5">
    <source>
        <dbReference type="ARBA" id="ARBA00022801"/>
    </source>
</evidence>
<dbReference type="Proteomes" id="UP001268683">
    <property type="component" value="Chromosome"/>
</dbReference>
<feature type="transmembrane region" description="Helical" evidence="8">
    <location>
        <begin position="73"/>
        <end position="90"/>
    </location>
</feature>
<dbReference type="RefSeq" id="WP_310798435.1">
    <property type="nucleotide sequence ID" value="NZ_CP123872.1"/>
</dbReference>
<accession>A0AA52HAC6</accession>
<keyword evidence="11" id="KW-1185">Reference proteome</keyword>
<keyword evidence="6 8" id="KW-1133">Transmembrane helix</keyword>
<evidence type="ECO:0000256" key="4">
    <source>
        <dbReference type="ARBA" id="ARBA00022692"/>
    </source>
</evidence>
<feature type="transmembrane region" description="Helical" evidence="8">
    <location>
        <begin position="291"/>
        <end position="309"/>
    </location>
</feature>
<dbReference type="NCBIfam" id="TIGR04178">
    <property type="entry name" value="exo_archaeo"/>
    <property type="match status" value="1"/>
</dbReference>
<evidence type="ECO:0000259" key="9">
    <source>
        <dbReference type="Pfam" id="PF11984"/>
    </source>
</evidence>